<accession>A0A0B0H5D4</accession>
<dbReference type="Proteomes" id="UP000030856">
    <property type="component" value="Unassembled WGS sequence"/>
</dbReference>
<organism evidence="2 3">
    <name type="scientific">Solemya velum gill symbiont</name>
    <dbReference type="NCBI Taxonomy" id="2340"/>
    <lineage>
        <taxon>Bacteria</taxon>
        <taxon>Pseudomonadati</taxon>
        <taxon>Pseudomonadota</taxon>
        <taxon>Gammaproteobacteria</taxon>
        <taxon>sulfur-oxidizing symbionts</taxon>
    </lineage>
</organism>
<evidence type="ECO:0000256" key="1">
    <source>
        <dbReference type="SAM" id="Phobius"/>
    </source>
</evidence>
<evidence type="ECO:0000313" key="3">
    <source>
        <dbReference type="Proteomes" id="UP000030856"/>
    </source>
</evidence>
<proteinExistence type="predicted"/>
<sequence>MLPMLLLAIFTVNLLEQLGVIALISASLAPLLSLINLSEAAALPLVTKYIAGGTAYMGVTLDLVQQGQLTVAELNRLAGLATNPLDLLGVALFSAVTPGLKDVMKAAIFGALVGIIVRSVLHLLIY</sequence>
<comment type="caution">
    <text evidence="2">The sequence shown here is derived from an EMBL/GenBank/DDBJ whole genome shotgun (WGS) entry which is preliminary data.</text>
</comment>
<keyword evidence="3" id="KW-1185">Reference proteome</keyword>
<keyword evidence="1" id="KW-0812">Transmembrane</keyword>
<dbReference type="eggNOG" id="COG0700">
    <property type="taxonomic scope" value="Bacteria"/>
</dbReference>
<evidence type="ECO:0008006" key="4">
    <source>
        <dbReference type="Google" id="ProtNLM"/>
    </source>
</evidence>
<dbReference type="AlphaFoldDB" id="A0A0B0H5D4"/>
<protein>
    <recommendedName>
        <fullName evidence="4">Nucleoside transporter/FeoB GTPase Gate domain-containing protein</fullName>
    </recommendedName>
</protein>
<dbReference type="EMBL" id="JRAA01000002">
    <property type="protein sequence ID" value="KHF25388.1"/>
    <property type="molecule type" value="Genomic_DNA"/>
</dbReference>
<dbReference type="STRING" id="2340.JV46_07000"/>
<feature type="transmembrane region" description="Helical" evidence="1">
    <location>
        <begin position="106"/>
        <end position="125"/>
    </location>
</feature>
<keyword evidence="1" id="KW-1133">Transmembrane helix</keyword>
<evidence type="ECO:0000313" key="2">
    <source>
        <dbReference type="EMBL" id="KHF25388.1"/>
    </source>
</evidence>
<name>A0A0B0H5D4_SOVGS</name>
<keyword evidence="1" id="KW-0472">Membrane</keyword>
<gene>
    <name evidence="2" type="ORF">JV46_07000</name>
</gene>
<reference evidence="2 3" key="1">
    <citation type="journal article" date="2014" name="BMC Genomics">
        <title>The genome of the intracellular bacterium of the coastal bivalve, Solemya velum: a blueprint for thriving in and out of symbiosis.</title>
        <authorList>
            <person name="Dmytrenko O."/>
            <person name="Russell S.L."/>
            <person name="Loo W.T."/>
            <person name="Fontanez K.M."/>
            <person name="Liao L."/>
            <person name="Roeselers G."/>
            <person name="Sharma R."/>
            <person name="Stewart F.J."/>
            <person name="Newton I.L."/>
            <person name="Woyke T."/>
            <person name="Wu D."/>
            <person name="Lang J.M."/>
            <person name="Eisen J.A."/>
            <person name="Cavanaugh C.M."/>
        </authorList>
    </citation>
    <scope>NUCLEOTIDE SEQUENCE [LARGE SCALE GENOMIC DNA]</scope>
    <source>
        <strain evidence="2 3">WH</strain>
    </source>
</reference>